<dbReference type="SUPFAM" id="SSF158832">
    <property type="entry name" value="Tex N-terminal region-like"/>
    <property type="match status" value="1"/>
</dbReference>
<evidence type="ECO:0000256" key="2">
    <source>
        <dbReference type="ARBA" id="ARBA00023204"/>
    </source>
</evidence>
<dbReference type="InterPro" id="IPR041692">
    <property type="entry name" value="HHH_9"/>
</dbReference>
<accession>B8DNZ4</accession>
<dbReference type="eggNOG" id="COG2183">
    <property type="taxonomic scope" value="Bacteria"/>
</dbReference>
<dbReference type="InterPro" id="IPR003029">
    <property type="entry name" value="S1_domain"/>
</dbReference>
<dbReference type="InterPro" id="IPR003583">
    <property type="entry name" value="Hlx-hairpin-Hlx_DNA-bd_motif"/>
</dbReference>
<dbReference type="CDD" id="cd05685">
    <property type="entry name" value="S1_Tex"/>
    <property type="match status" value="1"/>
</dbReference>
<dbReference type="PANTHER" id="PTHR10724:SF10">
    <property type="entry name" value="S1 RNA-BINDING DOMAIN-CONTAINING PROTEIN 1"/>
    <property type="match status" value="1"/>
</dbReference>
<dbReference type="InterPro" id="IPR050437">
    <property type="entry name" value="Ribos_protein_bS1-like"/>
</dbReference>
<dbReference type="InterPro" id="IPR055179">
    <property type="entry name" value="Tex-like_central_region"/>
</dbReference>
<dbReference type="GO" id="GO:0006412">
    <property type="term" value="P:translation"/>
    <property type="evidence" value="ECO:0007669"/>
    <property type="project" value="TreeGrafter"/>
</dbReference>
<dbReference type="HOGENOM" id="CLU_009833_0_2_7"/>
<dbReference type="Gene3D" id="1.10.3500.10">
    <property type="entry name" value="Tex N-terminal region-like"/>
    <property type="match status" value="1"/>
</dbReference>
<reference evidence="5" key="1">
    <citation type="submission" date="2008-10" db="EMBL/GenBank/DDBJ databases">
        <title>Complete sequence of Desulfovibrio vulgaris str. 'Miyazaki F'.</title>
        <authorList>
            <person name="Lucas S."/>
            <person name="Copeland A."/>
            <person name="Lapidus A."/>
            <person name="Glavina del Rio T."/>
            <person name="Dalin E."/>
            <person name="Tice H."/>
            <person name="Bruce D."/>
            <person name="Goodwin L."/>
            <person name="Pitluck S."/>
            <person name="Sims D."/>
            <person name="Brettin T."/>
            <person name="Detter J.C."/>
            <person name="Han C."/>
            <person name="Larimer F."/>
            <person name="Land M."/>
            <person name="Hauser L."/>
            <person name="Kyrpides N."/>
            <person name="Mikhailova N."/>
            <person name="Hazen T.C."/>
            <person name="Richardson P."/>
        </authorList>
    </citation>
    <scope>NUCLEOTIDE SEQUENCE</scope>
    <source>
        <strain evidence="5">Miyazaki F</strain>
    </source>
</reference>
<dbReference type="EMBL" id="CP001197">
    <property type="protein sequence ID" value="ACL07826.1"/>
    <property type="molecule type" value="Genomic_DNA"/>
</dbReference>
<dbReference type="Pfam" id="PF00575">
    <property type="entry name" value="S1"/>
    <property type="match status" value="1"/>
</dbReference>
<dbReference type="GO" id="GO:0003735">
    <property type="term" value="F:structural constituent of ribosome"/>
    <property type="evidence" value="ECO:0007669"/>
    <property type="project" value="TreeGrafter"/>
</dbReference>
<dbReference type="Pfam" id="PF16921">
    <property type="entry name" value="Tex_YqgF"/>
    <property type="match status" value="1"/>
</dbReference>
<protein>
    <submittedName>
        <fullName evidence="5">RNA binding S1 domain protein</fullName>
    </submittedName>
</protein>
<dbReference type="Gene3D" id="1.10.10.650">
    <property type="entry name" value="RuvA domain 2-like"/>
    <property type="match status" value="1"/>
</dbReference>
<dbReference type="SUPFAM" id="SSF47781">
    <property type="entry name" value="RuvA domain 2-like"/>
    <property type="match status" value="2"/>
</dbReference>
<organism evidence="5">
    <name type="scientific">Nitratidesulfovibrio vulgaris (strain DSM 19637 / Miyazaki F)</name>
    <name type="common">Desulfovibrio vulgaris</name>
    <dbReference type="NCBI Taxonomy" id="883"/>
    <lineage>
        <taxon>Bacteria</taxon>
        <taxon>Pseudomonadati</taxon>
        <taxon>Thermodesulfobacteriota</taxon>
        <taxon>Desulfovibrionia</taxon>
        <taxon>Desulfovibrionales</taxon>
        <taxon>Desulfovibrionaceae</taxon>
        <taxon>Nitratidesulfovibrio</taxon>
    </lineage>
</organism>
<keyword evidence="2" id="KW-0234">DNA repair</keyword>
<proteinExistence type="predicted"/>
<dbReference type="SMART" id="SM00278">
    <property type="entry name" value="HhH1"/>
    <property type="match status" value="2"/>
</dbReference>
<dbReference type="SUPFAM" id="SSF50249">
    <property type="entry name" value="Nucleic acid-binding proteins"/>
    <property type="match status" value="1"/>
</dbReference>
<keyword evidence="1" id="KW-0227">DNA damage</keyword>
<evidence type="ECO:0000313" key="5">
    <source>
        <dbReference type="EMBL" id="ACL07826.1"/>
    </source>
</evidence>
<dbReference type="SUPFAM" id="SSF53098">
    <property type="entry name" value="Ribonuclease H-like"/>
    <property type="match status" value="1"/>
</dbReference>
<dbReference type="GO" id="GO:0006281">
    <property type="term" value="P:DNA repair"/>
    <property type="evidence" value="ECO:0007669"/>
    <property type="project" value="UniProtKB-KW"/>
</dbReference>
<dbReference type="KEGG" id="dvm:DvMF_0870"/>
<dbReference type="InterPro" id="IPR023323">
    <property type="entry name" value="Tex-like_dom_sf"/>
</dbReference>
<dbReference type="InterPro" id="IPR012337">
    <property type="entry name" value="RNaseH-like_sf"/>
</dbReference>
<evidence type="ECO:0000256" key="1">
    <source>
        <dbReference type="ARBA" id="ARBA00022763"/>
    </source>
</evidence>
<feature type="region of interest" description="Disordered" evidence="3">
    <location>
        <begin position="1"/>
        <end position="24"/>
    </location>
</feature>
<dbReference type="Pfam" id="PF22706">
    <property type="entry name" value="Tex_central_region"/>
    <property type="match status" value="1"/>
</dbReference>
<dbReference type="FunFam" id="3.30.420.140:FF:000001">
    <property type="entry name" value="RNA-binding transcriptional accessory protein"/>
    <property type="match status" value="1"/>
</dbReference>
<dbReference type="Gene3D" id="2.40.50.140">
    <property type="entry name" value="Nucleic acid-binding proteins"/>
    <property type="match status" value="1"/>
</dbReference>
<dbReference type="PROSITE" id="PS50126">
    <property type="entry name" value="S1"/>
    <property type="match status" value="1"/>
</dbReference>
<dbReference type="Gene3D" id="1.10.150.310">
    <property type="entry name" value="Tex RuvX-like domain-like"/>
    <property type="match status" value="1"/>
</dbReference>
<dbReference type="PANTHER" id="PTHR10724">
    <property type="entry name" value="30S RIBOSOMAL PROTEIN S1"/>
    <property type="match status" value="1"/>
</dbReference>
<sequence>MTPELQATASAPAAPTGPTAPAVAPAAPISAAPAALAAALSLPVSGVSAVMALLDEGATIPFIARYRKEATGSLDEVQVVAVRDALEKARELDKRRAAVLASLEERGLLTPQLAGAVAGASTLTALEDVYLPYRPKRVTRAEKARRRGLAPLAEALRTARPTADALALAAPHVTSHATPEGADPELAVPDVQAALAGARDILAENCAESAPLRGALRDLFVRRAVLRARAVPGKEAEGATYADWFGHEERAAAMPSHRLLAMLRGEREGFLSVSVRPDDAEALDTLHRRAGIAAPGTAPRPETAAGQVEAALADAWKRLLAPSLENELRTALRERAEAQAIGVFAANLRELIMAPPLGGRRVLALDPGWRTGSKLVCLDAQGTLLHHEVIHPLTGDAGAERAARTLRDCCARYAMEVVAVGNGTAGRETEAFVRNAGLPAGVDVVLVNETGASVYSASEVARREFPDHDLTVRGAVSIGRRLMDPLAELVKIDPRSLGVGQYQHDVDQAALRRSLDEVVASCVNAVGVDANTASPELLAHVSGIGPVLARNIVAHRAENGPFRNRRDLLKVPRLGPKAFEQAAGFLRVRGDNPLDASAVHPERYALVARMAADLGCALADLLRRDDLRRRIRPEQYVADGVGLPTLTDILAELARPGRDPRPSFAPFRFAEGVHSPDDLEPGMVLPGIVTNVTAFGAFVDIGVHRDGLVHVSQLSDRFVRDPAEVVAPGRTVRVRVLEVDRARGRVSLTMKGVDQQ</sequence>
<dbReference type="STRING" id="883.DvMF_0870"/>
<dbReference type="GO" id="GO:0003729">
    <property type="term" value="F:mRNA binding"/>
    <property type="evidence" value="ECO:0007669"/>
    <property type="project" value="UniProtKB-ARBA"/>
</dbReference>
<dbReference type="InterPro" id="IPR032639">
    <property type="entry name" value="Tex_YqgF"/>
</dbReference>
<dbReference type="Pfam" id="PF12836">
    <property type="entry name" value="HHH_3"/>
    <property type="match status" value="1"/>
</dbReference>
<dbReference type="InterPro" id="IPR037027">
    <property type="entry name" value="YqgF/RNaseH-like_dom_sf"/>
</dbReference>
<dbReference type="InterPro" id="IPR010994">
    <property type="entry name" value="RuvA_2-like"/>
</dbReference>
<name>B8DNZ4_NITV9</name>
<feature type="domain" description="S1 motif" evidence="4">
    <location>
        <begin position="682"/>
        <end position="751"/>
    </location>
</feature>
<evidence type="ECO:0000256" key="3">
    <source>
        <dbReference type="SAM" id="MobiDB-lite"/>
    </source>
</evidence>
<dbReference type="AlphaFoldDB" id="B8DNZ4"/>
<dbReference type="SMART" id="SM00732">
    <property type="entry name" value="YqgFc"/>
    <property type="match status" value="1"/>
</dbReference>
<feature type="compositionally biased region" description="Low complexity" evidence="3">
    <location>
        <begin position="7"/>
        <end position="24"/>
    </location>
</feature>
<dbReference type="InterPro" id="IPR023319">
    <property type="entry name" value="Tex-like_HTH_dom_sf"/>
</dbReference>
<dbReference type="Gene3D" id="3.30.420.140">
    <property type="entry name" value="YqgF/RNase H-like domain"/>
    <property type="match status" value="1"/>
</dbReference>
<dbReference type="InterPro" id="IPR006641">
    <property type="entry name" value="YqgF/RNaseH-like_dom"/>
</dbReference>
<evidence type="ECO:0000259" key="4">
    <source>
        <dbReference type="PROSITE" id="PS50126"/>
    </source>
</evidence>
<dbReference type="GO" id="GO:0005737">
    <property type="term" value="C:cytoplasm"/>
    <property type="evidence" value="ECO:0007669"/>
    <property type="project" value="UniProtKB-ARBA"/>
</dbReference>
<gene>
    <name evidence="5" type="ordered locus">DvMF_0870</name>
</gene>
<dbReference type="InterPro" id="IPR018974">
    <property type="entry name" value="Tex-like_N"/>
</dbReference>
<dbReference type="InterPro" id="IPR044146">
    <property type="entry name" value="S1_Tex"/>
</dbReference>
<dbReference type="InterPro" id="IPR012340">
    <property type="entry name" value="NA-bd_OB-fold"/>
</dbReference>
<dbReference type="GO" id="GO:0003677">
    <property type="term" value="F:DNA binding"/>
    <property type="evidence" value="ECO:0007669"/>
    <property type="project" value="InterPro"/>
</dbReference>
<dbReference type="Pfam" id="PF17674">
    <property type="entry name" value="HHH_9"/>
    <property type="match status" value="1"/>
</dbReference>
<dbReference type="SMART" id="SM00316">
    <property type="entry name" value="S1"/>
    <property type="match status" value="1"/>
</dbReference>
<dbReference type="Pfam" id="PF09371">
    <property type="entry name" value="Tex_N"/>
    <property type="match status" value="1"/>
</dbReference>
<dbReference type="FunFam" id="2.40.50.140:FF:000051">
    <property type="entry name" value="RNA-binding transcriptional accessory protein"/>
    <property type="match status" value="1"/>
</dbReference>
<dbReference type="FunFam" id="1.10.10.650:FF:000001">
    <property type="entry name" value="S1 RNA-binding domain 1"/>
    <property type="match status" value="1"/>
</dbReference>